<dbReference type="GO" id="GO:0031969">
    <property type="term" value="C:chloroplast membrane"/>
    <property type="evidence" value="ECO:0007669"/>
    <property type="project" value="UniProtKB-SubCell"/>
</dbReference>
<reference evidence="11" key="2">
    <citation type="submission" date="2025-08" db="UniProtKB">
        <authorList>
            <consortium name="RefSeq"/>
        </authorList>
    </citation>
    <scope>IDENTIFICATION</scope>
    <source>
        <tissue evidence="11">Leaf</tissue>
    </source>
</reference>
<sequence>MRPMNLVGRDRIEAFVSFFVTLLPHELSALLYSTSTFFFILSAYFVVLPLRDEGAISLGLGNLPSLFVGSLLLTLVAAPVSTLMFSLPNLSKSKALVLIHRFFGVTLVAFYVLWLSSTPGSSPFNIKGLFSVSSTIKQELKVEVGHTNTPNSASWSNRGWFYVSVRIGLFLWVALLNLITISSTWARVIDVMDSESGLRLFGFIGAGATLGQLFGSLFATGMAWLGPHLLLVSAILMELAAQSSKGIKKDVLQLREELSPFREAYMDQAKEDEDESKLTQRTTSPKSPASVAKPQLWAILDGLKLILSSTYLLHVSLFLWLSAVVSSFFYFQKVTVIAAAVTDPTGRRRLFAQINSFIAIFILAGQLTLTGRILTFAGVTLAICSTPFVAFTNLIALAVWPTWIAVAVSETLRKVVTYVVTRPGRELLFTVVSQDEKYKAKVCIDVIVQRLGDATAAGMYKLLFSTLNGKASTVSLYALPVCFMWILTAFYLGHRYKQLSMAQPSQPAETCRK</sequence>
<dbReference type="Pfam" id="PF03219">
    <property type="entry name" value="TLC"/>
    <property type="match status" value="1"/>
</dbReference>
<evidence type="ECO:0000256" key="8">
    <source>
        <dbReference type="RuleBase" id="RU363121"/>
    </source>
</evidence>
<evidence type="ECO:0000256" key="9">
    <source>
        <dbReference type="SAM" id="MobiDB-lite"/>
    </source>
</evidence>
<evidence type="ECO:0000313" key="10">
    <source>
        <dbReference type="Proteomes" id="UP000790787"/>
    </source>
</evidence>
<dbReference type="STRING" id="4097.A0A1S3YWA3"/>
<protein>
    <recommendedName>
        <fullName evidence="8">ADP,ATP carrier protein</fullName>
    </recommendedName>
</protein>
<keyword evidence="8" id="KW-0150">Chloroplast</keyword>
<dbReference type="AlphaFoldDB" id="A0A1S3YWA3"/>
<evidence type="ECO:0000256" key="6">
    <source>
        <dbReference type="ARBA" id="ARBA00022989"/>
    </source>
</evidence>
<evidence type="ECO:0000256" key="7">
    <source>
        <dbReference type="ARBA" id="ARBA00023136"/>
    </source>
</evidence>
<feature type="region of interest" description="Disordered" evidence="9">
    <location>
        <begin position="268"/>
        <end position="289"/>
    </location>
</feature>
<dbReference type="PANTHER" id="PTHR43596">
    <property type="entry name" value="ADP,ATP CARRIER PROTEIN"/>
    <property type="match status" value="1"/>
</dbReference>
<feature type="transmembrane region" description="Helical" evidence="8">
    <location>
        <begin position="29"/>
        <end position="47"/>
    </location>
</feature>
<comment type="similarity">
    <text evidence="8">Belongs to the ADP/ATP translocase tlc family.</text>
</comment>
<name>A0A1S3YWA3_TOBAC</name>
<evidence type="ECO:0000256" key="5">
    <source>
        <dbReference type="ARBA" id="ARBA00022840"/>
    </source>
</evidence>
<feature type="transmembrane region" description="Helical" evidence="8">
    <location>
        <begin position="95"/>
        <end position="114"/>
    </location>
</feature>
<keyword evidence="5 8" id="KW-0067">ATP-binding</keyword>
<keyword evidence="10" id="KW-1185">Reference proteome</keyword>
<accession>A0A1S3YWA3</accession>
<evidence type="ECO:0000256" key="1">
    <source>
        <dbReference type="ARBA" id="ARBA00004141"/>
    </source>
</evidence>
<dbReference type="PaxDb" id="4097-A0A1S3YWA3"/>
<feature type="transmembrane region" description="Helical" evidence="8">
    <location>
        <begin position="376"/>
        <end position="400"/>
    </location>
</feature>
<keyword evidence="8" id="KW-0934">Plastid</keyword>
<dbReference type="RefSeq" id="XP_016456611.1">
    <property type="nucleotide sequence ID" value="XM_016601125.2"/>
</dbReference>
<evidence type="ECO:0000256" key="3">
    <source>
        <dbReference type="ARBA" id="ARBA00022692"/>
    </source>
</evidence>
<keyword evidence="7 8" id="KW-0472">Membrane</keyword>
<feature type="transmembrane region" description="Helical" evidence="8">
    <location>
        <begin position="474"/>
        <end position="493"/>
    </location>
</feature>
<feature type="transmembrane region" description="Helical" evidence="8">
    <location>
        <begin position="350"/>
        <end position="369"/>
    </location>
</feature>
<reference evidence="10" key="1">
    <citation type="journal article" date="2014" name="Nat. Commun.">
        <title>The tobacco genome sequence and its comparison with those of tomato and potato.</title>
        <authorList>
            <person name="Sierro N."/>
            <person name="Battey J.N."/>
            <person name="Ouadi S."/>
            <person name="Bakaher N."/>
            <person name="Bovet L."/>
            <person name="Willig A."/>
            <person name="Goepfert S."/>
            <person name="Peitsch M.C."/>
            <person name="Ivanov N.V."/>
        </authorList>
    </citation>
    <scope>NUCLEOTIDE SEQUENCE [LARGE SCALE GENOMIC DNA]</scope>
</reference>
<dbReference type="PANTHER" id="PTHR43596:SF1">
    <property type="entry name" value="ADP,ATP CARRIER PROTEIN"/>
    <property type="match status" value="1"/>
</dbReference>
<keyword evidence="2 8" id="KW-0813">Transport</keyword>
<evidence type="ECO:0000313" key="11">
    <source>
        <dbReference type="RefSeq" id="XP_016456611.1"/>
    </source>
</evidence>
<feature type="transmembrane region" description="Helical" evidence="8">
    <location>
        <begin position="67"/>
        <end position="88"/>
    </location>
</feature>
<organism evidence="10 11">
    <name type="scientific">Nicotiana tabacum</name>
    <name type="common">Common tobacco</name>
    <dbReference type="NCBI Taxonomy" id="4097"/>
    <lineage>
        <taxon>Eukaryota</taxon>
        <taxon>Viridiplantae</taxon>
        <taxon>Streptophyta</taxon>
        <taxon>Embryophyta</taxon>
        <taxon>Tracheophyta</taxon>
        <taxon>Spermatophyta</taxon>
        <taxon>Magnoliopsida</taxon>
        <taxon>eudicotyledons</taxon>
        <taxon>Gunneridae</taxon>
        <taxon>Pentapetalae</taxon>
        <taxon>asterids</taxon>
        <taxon>lamiids</taxon>
        <taxon>Solanales</taxon>
        <taxon>Solanaceae</taxon>
        <taxon>Nicotianoideae</taxon>
        <taxon>Nicotianeae</taxon>
        <taxon>Nicotiana</taxon>
    </lineage>
</organism>
<keyword evidence="4 8" id="KW-0547">Nucleotide-binding</keyword>
<gene>
    <name evidence="11" type="primary">LOC107780580</name>
</gene>
<dbReference type="OrthoDB" id="543971at2759"/>
<dbReference type="KEGG" id="nta:107780580"/>
<feature type="transmembrane region" description="Helical" evidence="8">
    <location>
        <begin position="200"/>
        <end position="218"/>
    </location>
</feature>
<dbReference type="GeneID" id="107780580"/>
<dbReference type="RefSeq" id="XP_016456611.1">
    <property type="nucleotide sequence ID" value="XM_016601125.1"/>
</dbReference>
<dbReference type="Proteomes" id="UP000790787">
    <property type="component" value="Chromosome 4"/>
</dbReference>
<keyword evidence="3 8" id="KW-0812">Transmembrane</keyword>
<proteinExistence type="inferred from homology"/>
<comment type="subcellular location">
    <subcellularLocation>
        <location evidence="1">Membrane</location>
        <topology evidence="1">Multi-pass membrane protein</topology>
    </subcellularLocation>
    <subcellularLocation>
        <location evidence="8">Plastid</location>
        <location evidence="8">Chloroplast membrane</location>
        <topology evidence="8">Multi-pass membrane protein</topology>
    </subcellularLocation>
</comment>
<dbReference type="InterPro" id="IPR004667">
    <property type="entry name" value="ADP_ATP_car_bac_type"/>
</dbReference>
<evidence type="ECO:0000256" key="2">
    <source>
        <dbReference type="ARBA" id="ARBA00022448"/>
    </source>
</evidence>
<feature type="transmembrane region" description="Helical" evidence="8">
    <location>
        <begin position="311"/>
        <end position="330"/>
    </location>
</feature>
<evidence type="ECO:0000256" key="4">
    <source>
        <dbReference type="ARBA" id="ARBA00022741"/>
    </source>
</evidence>
<keyword evidence="6 8" id="KW-1133">Transmembrane helix</keyword>
<dbReference type="GO" id="GO:0005471">
    <property type="term" value="F:ATP:ADP antiporter activity"/>
    <property type="evidence" value="ECO:0007669"/>
    <property type="project" value="InterPro"/>
</dbReference>
<dbReference type="GO" id="GO:0005524">
    <property type="term" value="F:ATP binding"/>
    <property type="evidence" value="ECO:0007669"/>
    <property type="project" value="UniProtKB-KW"/>
</dbReference>
<feature type="transmembrane region" description="Helical" evidence="8">
    <location>
        <begin position="159"/>
        <end position="179"/>
    </location>
</feature>